<dbReference type="InterPro" id="IPR004919">
    <property type="entry name" value="GmrSD_N"/>
</dbReference>
<comment type="caution">
    <text evidence="2">The sequence shown here is derived from an EMBL/GenBank/DDBJ whole genome shotgun (WGS) entry which is preliminary data.</text>
</comment>
<gene>
    <name evidence="2" type="ORF">D5R40_21575</name>
</gene>
<dbReference type="PANTHER" id="PTHR39639">
    <property type="entry name" value="CHROMOSOME 16, WHOLE GENOME SHOTGUN SEQUENCE"/>
    <property type="match status" value="1"/>
</dbReference>
<name>A0A3N6P6S2_9CYAN</name>
<keyword evidence="3" id="KW-1185">Reference proteome</keyword>
<dbReference type="OrthoDB" id="9770340at2"/>
<dbReference type="RefSeq" id="WP_124147378.1">
    <property type="nucleotide sequence ID" value="NZ_CAWOKI010000258.1"/>
</dbReference>
<protein>
    <submittedName>
        <fullName evidence="2">DUF262 domain-containing protein</fullName>
    </submittedName>
</protein>
<dbReference type="EMBL" id="RCBY01000144">
    <property type="protein sequence ID" value="RQH33469.1"/>
    <property type="molecule type" value="Genomic_DNA"/>
</dbReference>
<dbReference type="PANTHER" id="PTHR39639:SF1">
    <property type="entry name" value="DUF262 DOMAIN-CONTAINING PROTEIN"/>
    <property type="match status" value="1"/>
</dbReference>
<organism evidence="2 3">
    <name type="scientific">Okeania hirsuta</name>
    <dbReference type="NCBI Taxonomy" id="1458930"/>
    <lineage>
        <taxon>Bacteria</taxon>
        <taxon>Bacillati</taxon>
        <taxon>Cyanobacteriota</taxon>
        <taxon>Cyanophyceae</taxon>
        <taxon>Oscillatoriophycideae</taxon>
        <taxon>Oscillatoriales</taxon>
        <taxon>Microcoleaceae</taxon>
        <taxon>Okeania</taxon>
    </lineage>
</organism>
<dbReference type="SUPFAM" id="SSF110849">
    <property type="entry name" value="ParB/Sulfiredoxin"/>
    <property type="match status" value="1"/>
</dbReference>
<evidence type="ECO:0000313" key="3">
    <source>
        <dbReference type="Proteomes" id="UP000269154"/>
    </source>
</evidence>
<evidence type="ECO:0000313" key="2">
    <source>
        <dbReference type="EMBL" id="RQH33469.1"/>
    </source>
</evidence>
<sequence length="387" mass="45432">MSLLPIEQKMWQEKATTKTKNGKYATDIVAKYHSREKRILTEINREKLPSFAEALKKPGYMDLRPFYQRRSRWDKQKQSRLIESFLINIPVPPIILYEQSYNSYEVIDGQQRITAIRDFYDNQLKLTGLEFWSELNGLTYQELDSIIQRGIDRRSISTITIVTESTADPEEAMLLKQLAFERINTGGVDLSKQEVRHCLYHGKFDELLLELSRNPIFAEAWGIPKENDSPDLETNNLYKKMEDAELVLRFFALRNKDYFRGQMEDFLDFYMIKSTQFSDKDIELLREIFLETIELANQLYEETLFKPFGAKKQVSYKAYYDAVMVGLSQHLSHAELLISKKSRVIEETKKLFEKDKSRLFTGGGKTKADIQKRMELFNNMLLRVIGE</sequence>
<dbReference type="AlphaFoldDB" id="A0A3N6P6S2"/>
<feature type="domain" description="GmrSD restriction endonucleases N-terminal" evidence="1">
    <location>
        <begin position="63"/>
        <end position="200"/>
    </location>
</feature>
<dbReference type="InterPro" id="IPR036086">
    <property type="entry name" value="ParB/Sulfiredoxin_sf"/>
</dbReference>
<evidence type="ECO:0000259" key="1">
    <source>
        <dbReference type="Pfam" id="PF03235"/>
    </source>
</evidence>
<dbReference type="Pfam" id="PF03235">
    <property type="entry name" value="GmrSD_N"/>
    <property type="match status" value="1"/>
</dbReference>
<reference evidence="2 3" key="1">
    <citation type="journal article" date="2018" name="ACS Chem. Biol.">
        <title>Ketoreductase domain dysfunction expands chemodiversity: malyngamide biosynthesis in the cyanobacterium Okeania hirsuta.</title>
        <authorList>
            <person name="Moss N.A."/>
            <person name="Leao T."/>
            <person name="Rankin M."/>
            <person name="McCullough T.M."/>
            <person name="Qu P."/>
            <person name="Korobeynikov A."/>
            <person name="Smith J.L."/>
            <person name="Gerwick L."/>
            <person name="Gerwick W.H."/>
        </authorList>
    </citation>
    <scope>NUCLEOTIDE SEQUENCE [LARGE SCALE GENOMIC DNA]</scope>
    <source>
        <strain evidence="2 3">PAB10Feb10-1</strain>
    </source>
</reference>
<accession>A0A3N6P6S2</accession>
<dbReference type="Proteomes" id="UP000269154">
    <property type="component" value="Unassembled WGS sequence"/>
</dbReference>
<proteinExistence type="predicted"/>